<keyword evidence="3" id="KW-0597">Phosphoprotein</keyword>
<dbReference type="PANTHER" id="PTHR42878">
    <property type="entry name" value="TWO-COMPONENT HISTIDINE KINASE"/>
    <property type="match status" value="1"/>
</dbReference>
<dbReference type="SUPFAM" id="SSF47384">
    <property type="entry name" value="Homodimeric domain of signal transducing histidine kinase"/>
    <property type="match status" value="1"/>
</dbReference>
<dbReference type="CDD" id="cd00082">
    <property type="entry name" value="HisKA"/>
    <property type="match status" value="1"/>
</dbReference>
<dbReference type="InterPro" id="IPR003594">
    <property type="entry name" value="HATPase_dom"/>
</dbReference>
<comment type="catalytic activity">
    <reaction evidence="1">
        <text>ATP + protein L-histidine = ADP + protein N-phospho-L-histidine.</text>
        <dbReference type="EC" id="2.7.13.3"/>
    </reaction>
</comment>
<evidence type="ECO:0000313" key="8">
    <source>
        <dbReference type="Proteomes" id="UP000681317"/>
    </source>
</evidence>
<dbReference type="RefSeq" id="WP_213436780.1">
    <property type="nucleotide sequence ID" value="NZ_AP024545.1"/>
</dbReference>
<name>A0ABM7Q4H3_9GAMM</name>
<dbReference type="EMBL" id="AP024545">
    <property type="protein sequence ID" value="BCT92203.1"/>
    <property type="molecule type" value="Genomic_DNA"/>
</dbReference>
<keyword evidence="4" id="KW-0808">Transferase</keyword>
<dbReference type="PRINTS" id="PR00344">
    <property type="entry name" value="BCTRLSENSOR"/>
</dbReference>
<evidence type="ECO:0000313" key="7">
    <source>
        <dbReference type="EMBL" id="BCT92203.1"/>
    </source>
</evidence>
<gene>
    <name evidence="7" type="ORF">LYSCAS_12270</name>
</gene>
<feature type="domain" description="Histidine kinase" evidence="6">
    <location>
        <begin position="41"/>
        <end position="255"/>
    </location>
</feature>
<proteinExistence type="predicted"/>
<evidence type="ECO:0000256" key="3">
    <source>
        <dbReference type="ARBA" id="ARBA00022553"/>
    </source>
</evidence>
<dbReference type="PANTHER" id="PTHR42878:SF15">
    <property type="entry name" value="BACTERIOPHYTOCHROME"/>
    <property type="match status" value="1"/>
</dbReference>
<dbReference type="InterPro" id="IPR036097">
    <property type="entry name" value="HisK_dim/P_sf"/>
</dbReference>
<sequence length="257" mass="27668">MTSHLPPQTDAFTDAALADRVRALEAECAALRAEHATLALGLSHDLRAPLRTIDSFAYLVEQRSGDALDDTARDHLRRVRDAGARIARLTARLQAYLNAGSAPMQRAPVDLTLLADWCVAELRDARPARDADIAIAPGLQAIGDERLLKTALHELLHNAWTYARPDAPVALRIDGERTPDGMRLHIRDAGIGFDMQHAGKLGEPFQRLHAADFPNGAGLGLAIARRILARHGGTLALEGVPNGGVHVQAWLPDGDAS</sequence>
<dbReference type="Proteomes" id="UP000681317">
    <property type="component" value="Chromosome"/>
</dbReference>
<evidence type="ECO:0000256" key="5">
    <source>
        <dbReference type="ARBA" id="ARBA00022777"/>
    </source>
</evidence>
<keyword evidence="8" id="KW-1185">Reference proteome</keyword>
<dbReference type="InterPro" id="IPR036890">
    <property type="entry name" value="HATPase_C_sf"/>
</dbReference>
<dbReference type="SUPFAM" id="SSF55874">
    <property type="entry name" value="ATPase domain of HSP90 chaperone/DNA topoisomerase II/histidine kinase"/>
    <property type="match status" value="1"/>
</dbReference>
<dbReference type="EC" id="2.7.13.3" evidence="2"/>
<dbReference type="InterPro" id="IPR004358">
    <property type="entry name" value="Sig_transdc_His_kin-like_C"/>
</dbReference>
<dbReference type="Gene3D" id="1.10.287.130">
    <property type="match status" value="1"/>
</dbReference>
<dbReference type="InterPro" id="IPR050351">
    <property type="entry name" value="BphY/WalK/GraS-like"/>
</dbReference>
<dbReference type="InterPro" id="IPR005467">
    <property type="entry name" value="His_kinase_dom"/>
</dbReference>
<organism evidence="7 8">
    <name type="scientific">Noviluteimonas caseinilytica</name>
    <dbReference type="NCBI Taxonomy" id="2675101"/>
    <lineage>
        <taxon>Bacteria</taxon>
        <taxon>Pseudomonadati</taxon>
        <taxon>Pseudomonadota</taxon>
        <taxon>Gammaproteobacteria</taxon>
        <taxon>Lysobacterales</taxon>
        <taxon>Lysobacteraceae</taxon>
        <taxon>Noviluteimonas</taxon>
    </lineage>
</organism>
<dbReference type="PROSITE" id="PS50109">
    <property type="entry name" value="HIS_KIN"/>
    <property type="match status" value="1"/>
</dbReference>
<evidence type="ECO:0000259" key="6">
    <source>
        <dbReference type="PROSITE" id="PS50109"/>
    </source>
</evidence>
<keyword evidence="5" id="KW-0418">Kinase</keyword>
<dbReference type="InterPro" id="IPR003661">
    <property type="entry name" value="HisK_dim/P_dom"/>
</dbReference>
<evidence type="ECO:0000256" key="2">
    <source>
        <dbReference type="ARBA" id="ARBA00012438"/>
    </source>
</evidence>
<accession>A0ABM7Q4H3</accession>
<evidence type="ECO:0000256" key="1">
    <source>
        <dbReference type="ARBA" id="ARBA00000085"/>
    </source>
</evidence>
<dbReference type="Pfam" id="PF02518">
    <property type="entry name" value="HATPase_c"/>
    <property type="match status" value="1"/>
</dbReference>
<protein>
    <recommendedName>
        <fullName evidence="2">histidine kinase</fullName>
        <ecNumber evidence="2">2.7.13.3</ecNumber>
    </recommendedName>
</protein>
<reference evidence="7 8" key="1">
    <citation type="submission" date="2021-03" db="EMBL/GenBank/DDBJ databases">
        <title>Complete Genome Sequences of Two Lysobacter Strains Isolated from Sea Water (Lysobacter caseinilyticus) and Soil (Lysobacter helvus) in South Korea.</title>
        <authorList>
            <person name="Watanabe Y."/>
            <person name="Arakawa K."/>
        </authorList>
    </citation>
    <scope>NUCLEOTIDE SEQUENCE [LARGE SCALE GENOMIC DNA]</scope>
    <source>
        <strain evidence="7 8">KVB24</strain>
    </source>
</reference>
<dbReference type="Gene3D" id="3.30.565.10">
    <property type="entry name" value="Histidine kinase-like ATPase, C-terminal domain"/>
    <property type="match status" value="1"/>
</dbReference>
<evidence type="ECO:0000256" key="4">
    <source>
        <dbReference type="ARBA" id="ARBA00022679"/>
    </source>
</evidence>
<dbReference type="SMART" id="SM00387">
    <property type="entry name" value="HATPase_c"/>
    <property type="match status" value="1"/>
</dbReference>